<dbReference type="Proteomes" id="UP000553766">
    <property type="component" value="Unassembled WGS sequence"/>
</dbReference>
<organism evidence="5 6">
    <name type="scientific">Rubricella aquisinus</name>
    <dbReference type="NCBI Taxonomy" id="2028108"/>
    <lineage>
        <taxon>Bacteria</taxon>
        <taxon>Pseudomonadati</taxon>
        <taxon>Pseudomonadota</taxon>
        <taxon>Alphaproteobacteria</taxon>
        <taxon>Rhodobacterales</taxon>
        <taxon>Paracoccaceae</taxon>
        <taxon>Rubricella</taxon>
    </lineage>
</organism>
<feature type="domain" description="HTH asnC-type" evidence="4">
    <location>
        <begin position="1"/>
        <end position="62"/>
    </location>
</feature>
<dbReference type="GO" id="GO:0006355">
    <property type="term" value="P:regulation of DNA-templated transcription"/>
    <property type="evidence" value="ECO:0007669"/>
    <property type="project" value="UniProtKB-ARBA"/>
</dbReference>
<dbReference type="EMBL" id="JACIJS010000004">
    <property type="protein sequence ID" value="MBB5515523.1"/>
    <property type="molecule type" value="Genomic_DNA"/>
</dbReference>
<dbReference type="GO" id="GO:0005829">
    <property type="term" value="C:cytosol"/>
    <property type="evidence" value="ECO:0007669"/>
    <property type="project" value="TreeGrafter"/>
</dbReference>
<dbReference type="PROSITE" id="PS00519">
    <property type="entry name" value="HTH_ASNC_1"/>
    <property type="match status" value="1"/>
</dbReference>
<dbReference type="SMART" id="SM00344">
    <property type="entry name" value="HTH_ASNC"/>
    <property type="match status" value="1"/>
</dbReference>
<accession>A0A840WN51</accession>
<dbReference type="PROSITE" id="PS50956">
    <property type="entry name" value="HTH_ASNC_2"/>
    <property type="match status" value="1"/>
</dbReference>
<comment type="caution">
    <text evidence="5">The sequence shown here is derived from an EMBL/GenBank/DDBJ whole genome shotgun (WGS) entry which is preliminary data.</text>
</comment>
<dbReference type="GO" id="GO:0043565">
    <property type="term" value="F:sequence-specific DNA binding"/>
    <property type="evidence" value="ECO:0007669"/>
    <property type="project" value="InterPro"/>
</dbReference>
<evidence type="ECO:0000256" key="3">
    <source>
        <dbReference type="ARBA" id="ARBA00023163"/>
    </source>
</evidence>
<keyword evidence="1" id="KW-0805">Transcription regulation</keyword>
<dbReference type="GO" id="GO:0043200">
    <property type="term" value="P:response to amino acid"/>
    <property type="evidence" value="ECO:0007669"/>
    <property type="project" value="TreeGrafter"/>
</dbReference>
<evidence type="ECO:0000256" key="2">
    <source>
        <dbReference type="ARBA" id="ARBA00023125"/>
    </source>
</evidence>
<name>A0A840WN51_9RHOB</name>
<dbReference type="PRINTS" id="PR00033">
    <property type="entry name" value="HTHASNC"/>
</dbReference>
<sequence>MDQKDRQIIRALQRNGRMTNQDLAEAVNLSPSPCLRRLRNLEKSGAIRGYTADVNAKAYGLPVTVFVRISLEKHTEDAVRHFEAQVNAIDAVLECYVMTGLSDYLLRVVVADLDDYEEFVRTRLHPIGGMRSIDTSFVYGTVKKTGVFPHIG</sequence>
<dbReference type="InterPro" id="IPR011008">
    <property type="entry name" value="Dimeric_a/b-barrel"/>
</dbReference>
<dbReference type="CDD" id="cd00090">
    <property type="entry name" value="HTH_ARSR"/>
    <property type="match status" value="1"/>
</dbReference>
<proteinExistence type="predicted"/>
<keyword evidence="6" id="KW-1185">Reference proteome</keyword>
<reference evidence="5 6" key="1">
    <citation type="submission" date="2020-08" db="EMBL/GenBank/DDBJ databases">
        <title>Genomic Encyclopedia of Type Strains, Phase IV (KMG-IV): sequencing the most valuable type-strain genomes for metagenomic binning, comparative biology and taxonomic classification.</title>
        <authorList>
            <person name="Goeker M."/>
        </authorList>
    </citation>
    <scope>NUCLEOTIDE SEQUENCE [LARGE SCALE GENOMIC DNA]</scope>
    <source>
        <strain evidence="5 6">DSM 103377</strain>
    </source>
</reference>
<dbReference type="SUPFAM" id="SSF54909">
    <property type="entry name" value="Dimeric alpha+beta barrel"/>
    <property type="match status" value="1"/>
</dbReference>
<dbReference type="PANTHER" id="PTHR30154:SF34">
    <property type="entry name" value="TRANSCRIPTIONAL REGULATOR AZLB"/>
    <property type="match status" value="1"/>
</dbReference>
<keyword evidence="2" id="KW-0238">DNA-binding</keyword>
<dbReference type="Pfam" id="PF13412">
    <property type="entry name" value="HTH_24"/>
    <property type="match status" value="1"/>
</dbReference>
<dbReference type="PANTHER" id="PTHR30154">
    <property type="entry name" value="LEUCINE-RESPONSIVE REGULATORY PROTEIN"/>
    <property type="match status" value="1"/>
</dbReference>
<gene>
    <name evidence="5" type="ORF">FHS89_001535</name>
</gene>
<protein>
    <submittedName>
        <fullName evidence="5">Lrp/AsnC family leucine-responsive transcriptional regulator</fullName>
    </submittedName>
</protein>
<evidence type="ECO:0000259" key="4">
    <source>
        <dbReference type="PROSITE" id="PS50956"/>
    </source>
</evidence>
<dbReference type="Gene3D" id="1.10.10.10">
    <property type="entry name" value="Winged helix-like DNA-binding domain superfamily/Winged helix DNA-binding domain"/>
    <property type="match status" value="1"/>
</dbReference>
<dbReference type="InterPro" id="IPR011991">
    <property type="entry name" value="ArsR-like_HTH"/>
</dbReference>
<evidence type="ECO:0000256" key="1">
    <source>
        <dbReference type="ARBA" id="ARBA00023015"/>
    </source>
</evidence>
<dbReference type="InterPro" id="IPR019885">
    <property type="entry name" value="Tscrpt_reg_HTH_AsnC-type_CS"/>
</dbReference>
<dbReference type="InterPro" id="IPR019887">
    <property type="entry name" value="Tscrpt_reg_AsnC/Lrp_C"/>
</dbReference>
<dbReference type="AlphaFoldDB" id="A0A840WN51"/>
<keyword evidence="3" id="KW-0804">Transcription</keyword>
<evidence type="ECO:0000313" key="6">
    <source>
        <dbReference type="Proteomes" id="UP000553766"/>
    </source>
</evidence>
<dbReference type="SUPFAM" id="SSF46785">
    <property type="entry name" value="Winged helix' DNA-binding domain"/>
    <property type="match status" value="1"/>
</dbReference>
<evidence type="ECO:0000313" key="5">
    <source>
        <dbReference type="EMBL" id="MBB5515523.1"/>
    </source>
</evidence>
<dbReference type="Pfam" id="PF01037">
    <property type="entry name" value="AsnC_trans_reg"/>
    <property type="match status" value="1"/>
</dbReference>
<dbReference type="InterPro" id="IPR036390">
    <property type="entry name" value="WH_DNA-bd_sf"/>
</dbReference>
<dbReference type="RefSeq" id="WP_184010221.1">
    <property type="nucleotide sequence ID" value="NZ_JACIJS010000004.1"/>
</dbReference>
<dbReference type="InterPro" id="IPR000485">
    <property type="entry name" value="AsnC-type_HTH_dom"/>
</dbReference>
<dbReference type="InterPro" id="IPR036388">
    <property type="entry name" value="WH-like_DNA-bd_sf"/>
</dbReference>
<dbReference type="InterPro" id="IPR019888">
    <property type="entry name" value="Tscrpt_reg_AsnC-like"/>
</dbReference>
<dbReference type="Gene3D" id="3.30.70.920">
    <property type="match status" value="1"/>
</dbReference>